<dbReference type="EMBL" id="CAEZWA010000081">
    <property type="protein sequence ID" value="CAB4644383.1"/>
    <property type="molecule type" value="Genomic_DNA"/>
</dbReference>
<accession>A0A6J6K7N8</accession>
<protein>
    <submittedName>
        <fullName evidence="1">Unannotated protein</fullName>
    </submittedName>
</protein>
<gene>
    <name evidence="1" type="ORF">UFOPK2165_00548</name>
</gene>
<sequence length="91" mass="9541">MLSAKTVEAQPSPRIGIKIVSSAIDGMVRITPAVATAAERATGFSQTKIPVPMPITAAMVIEIQTTRTCSPVSSRISSAFLIQNGTTRPKS</sequence>
<proteinExistence type="predicted"/>
<dbReference type="AlphaFoldDB" id="A0A6J6K7N8"/>
<name>A0A6J6K7N8_9ZZZZ</name>
<organism evidence="1">
    <name type="scientific">freshwater metagenome</name>
    <dbReference type="NCBI Taxonomy" id="449393"/>
    <lineage>
        <taxon>unclassified sequences</taxon>
        <taxon>metagenomes</taxon>
        <taxon>ecological metagenomes</taxon>
    </lineage>
</organism>
<reference evidence="1" key="1">
    <citation type="submission" date="2020-05" db="EMBL/GenBank/DDBJ databases">
        <authorList>
            <person name="Chiriac C."/>
            <person name="Salcher M."/>
            <person name="Ghai R."/>
            <person name="Kavagutti S V."/>
        </authorList>
    </citation>
    <scope>NUCLEOTIDE SEQUENCE</scope>
</reference>
<evidence type="ECO:0000313" key="1">
    <source>
        <dbReference type="EMBL" id="CAB4644383.1"/>
    </source>
</evidence>